<sequence>MSDGADVRILNKLVEWAGQVKWPQGSVAGYWTTTALTVEEYAEKTRPFMADRAAYVDEIGKLFGRTVEAKNLE</sequence>
<dbReference type="EMBL" id="CAWUHB010000016">
    <property type="protein sequence ID" value="CAK7219059.1"/>
    <property type="molecule type" value="Genomic_DNA"/>
</dbReference>
<reference evidence="1 2" key="1">
    <citation type="submission" date="2024-01" db="EMBL/GenBank/DDBJ databases">
        <authorList>
            <person name="Allen C."/>
            <person name="Tagirdzhanova G."/>
        </authorList>
    </citation>
    <scope>NUCLEOTIDE SEQUENCE [LARGE SCALE GENOMIC DNA]</scope>
</reference>
<comment type="caution">
    <text evidence="1">The sequence shown here is derived from an EMBL/GenBank/DDBJ whole genome shotgun (WGS) entry which is preliminary data.</text>
</comment>
<name>A0ABP0BIH9_9PEZI</name>
<accession>A0ABP0BIH9</accession>
<proteinExistence type="predicted"/>
<keyword evidence="2" id="KW-1185">Reference proteome</keyword>
<organism evidence="1 2">
    <name type="scientific">Sporothrix curviconia</name>
    <dbReference type="NCBI Taxonomy" id="1260050"/>
    <lineage>
        <taxon>Eukaryota</taxon>
        <taxon>Fungi</taxon>
        <taxon>Dikarya</taxon>
        <taxon>Ascomycota</taxon>
        <taxon>Pezizomycotina</taxon>
        <taxon>Sordariomycetes</taxon>
        <taxon>Sordariomycetidae</taxon>
        <taxon>Ophiostomatales</taxon>
        <taxon>Ophiostomataceae</taxon>
        <taxon>Sporothrix</taxon>
    </lineage>
</organism>
<protein>
    <submittedName>
        <fullName evidence="1">Uncharacterized protein</fullName>
    </submittedName>
</protein>
<evidence type="ECO:0000313" key="1">
    <source>
        <dbReference type="EMBL" id="CAK7219059.1"/>
    </source>
</evidence>
<dbReference type="Proteomes" id="UP001642405">
    <property type="component" value="Unassembled WGS sequence"/>
</dbReference>
<gene>
    <name evidence="1" type="ORF">SCUCBS95973_003696</name>
</gene>
<evidence type="ECO:0000313" key="2">
    <source>
        <dbReference type="Proteomes" id="UP001642405"/>
    </source>
</evidence>